<dbReference type="Pfam" id="PF01627">
    <property type="entry name" value="Hpt"/>
    <property type="match status" value="1"/>
</dbReference>
<evidence type="ECO:0000256" key="1">
    <source>
        <dbReference type="ARBA" id="ARBA00023012"/>
    </source>
</evidence>
<keyword evidence="5" id="KW-1185">Reference proteome</keyword>
<protein>
    <submittedName>
        <fullName evidence="4">Hpt domain-containing protein</fullName>
    </submittedName>
</protein>
<dbReference type="InterPro" id="IPR008207">
    <property type="entry name" value="Sig_transdc_His_kin_Hpt_dom"/>
</dbReference>
<evidence type="ECO:0000259" key="3">
    <source>
        <dbReference type="Pfam" id="PF01627"/>
    </source>
</evidence>
<dbReference type="SUPFAM" id="SSF47226">
    <property type="entry name" value="Histidine-containing phosphotransfer domain, HPT domain"/>
    <property type="match status" value="1"/>
</dbReference>
<dbReference type="GO" id="GO:0004672">
    <property type="term" value="F:protein kinase activity"/>
    <property type="evidence" value="ECO:0007669"/>
    <property type="project" value="UniProtKB-ARBA"/>
</dbReference>
<reference evidence="4 5" key="1">
    <citation type="submission" date="2019-09" db="EMBL/GenBank/DDBJ databases">
        <title>YIM 48816 draft genome.</title>
        <authorList>
            <person name="Jiang L."/>
        </authorList>
    </citation>
    <scope>NUCLEOTIDE SEQUENCE [LARGE SCALE GENOMIC DNA]</scope>
    <source>
        <strain evidence="4 5">YIM 48816</strain>
    </source>
</reference>
<keyword evidence="1" id="KW-0902">Two-component regulatory system</keyword>
<dbReference type="GO" id="GO:0000160">
    <property type="term" value="P:phosphorelay signal transduction system"/>
    <property type="evidence" value="ECO:0007669"/>
    <property type="project" value="UniProtKB-KW"/>
</dbReference>
<proteinExistence type="predicted"/>
<feature type="region of interest" description="Disordered" evidence="2">
    <location>
        <begin position="1"/>
        <end position="29"/>
    </location>
</feature>
<evidence type="ECO:0000313" key="4">
    <source>
        <dbReference type="EMBL" id="KAB1080188.1"/>
    </source>
</evidence>
<dbReference type="EMBL" id="VZZK01000006">
    <property type="protein sequence ID" value="KAB1080188.1"/>
    <property type="molecule type" value="Genomic_DNA"/>
</dbReference>
<dbReference type="AlphaFoldDB" id="A0A6L3T0Z8"/>
<dbReference type="Gene3D" id="1.20.120.160">
    <property type="entry name" value="HPT domain"/>
    <property type="match status" value="1"/>
</dbReference>
<organism evidence="4 5">
    <name type="scientific">Methylobacterium soli</name>
    <dbReference type="NCBI Taxonomy" id="553447"/>
    <lineage>
        <taxon>Bacteria</taxon>
        <taxon>Pseudomonadati</taxon>
        <taxon>Pseudomonadota</taxon>
        <taxon>Alphaproteobacteria</taxon>
        <taxon>Hyphomicrobiales</taxon>
        <taxon>Methylobacteriaceae</taxon>
        <taxon>Methylobacterium</taxon>
    </lineage>
</organism>
<dbReference type="OrthoDB" id="8004206at2"/>
<comment type="caution">
    <text evidence="4">The sequence shown here is derived from an EMBL/GenBank/DDBJ whole genome shotgun (WGS) entry which is preliminary data.</text>
</comment>
<feature type="domain" description="HPt" evidence="3">
    <location>
        <begin position="55"/>
        <end position="131"/>
    </location>
</feature>
<evidence type="ECO:0000313" key="5">
    <source>
        <dbReference type="Proteomes" id="UP000474159"/>
    </source>
</evidence>
<gene>
    <name evidence="4" type="ORF">F6X53_08200</name>
</gene>
<evidence type="ECO:0000256" key="2">
    <source>
        <dbReference type="SAM" id="MobiDB-lite"/>
    </source>
</evidence>
<sequence>MVDLSPHGAGPSQQDDAIGRPQPNPGTPAYDAAVVAELEAVFGRSRLMNLLAGLGAEIAQRLQVPAAEREALSRDAHALVSASGTLGFGPLSRACAELEQACHSGSDLGPALARARRKAEAASDAIARLRAQAA</sequence>
<accession>A0A6L3T0Z8</accession>
<dbReference type="InterPro" id="IPR036641">
    <property type="entry name" value="HPT_dom_sf"/>
</dbReference>
<dbReference type="RefSeq" id="WP_150999317.1">
    <property type="nucleotide sequence ID" value="NZ_BPQY01000691.1"/>
</dbReference>
<name>A0A6L3T0Z8_9HYPH</name>
<dbReference type="Proteomes" id="UP000474159">
    <property type="component" value="Unassembled WGS sequence"/>
</dbReference>